<dbReference type="PRINTS" id="PR00260">
    <property type="entry name" value="CHEMTRNSDUCR"/>
</dbReference>
<dbReference type="InterPro" id="IPR047347">
    <property type="entry name" value="YvaQ-like_sensor"/>
</dbReference>
<accession>A0ABQ3G9Y3</accession>
<organism evidence="7 8">
    <name type="scientific">Pseudorhodoferax aquiterrae</name>
    <dbReference type="NCBI Taxonomy" id="747304"/>
    <lineage>
        <taxon>Bacteria</taxon>
        <taxon>Pseudomonadati</taxon>
        <taxon>Pseudomonadota</taxon>
        <taxon>Betaproteobacteria</taxon>
        <taxon>Burkholderiales</taxon>
        <taxon>Comamonadaceae</taxon>
    </lineage>
</organism>
<keyword evidence="8" id="KW-1185">Reference proteome</keyword>
<feature type="transmembrane region" description="Helical" evidence="4">
    <location>
        <begin position="197"/>
        <end position="217"/>
    </location>
</feature>
<dbReference type="PROSITE" id="PS50885">
    <property type="entry name" value="HAMP"/>
    <property type="match status" value="1"/>
</dbReference>
<keyword evidence="4" id="KW-0472">Membrane</keyword>
<evidence type="ECO:0000259" key="5">
    <source>
        <dbReference type="PROSITE" id="PS50111"/>
    </source>
</evidence>
<dbReference type="PROSITE" id="PS50111">
    <property type="entry name" value="CHEMOTAXIS_TRANSDUC_2"/>
    <property type="match status" value="1"/>
</dbReference>
<dbReference type="RefSeq" id="WP_189689908.1">
    <property type="nucleotide sequence ID" value="NZ_BMYK01000025.1"/>
</dbReference>
<comment type="caution">
    <text evidence="7">The sequence shown here is derived from an EMBL/GenBank/DDBJ whole genome shotgun (WGS) entry which is preliminary data.</text>
</comment>
<dbReference type="PANTHER" id="PTHR43531:SF14">
    <property type="entry name" value="METHYL-ACCEPTING CHEMOTAXIS PROTEIN I-RELATED"/>
    <property type="match status" value="1"/>
</dbReference>
<reference evidence="8" key="1">
    <citation type="journal article" date="2019" name="Int. J. Syst. Evol. Microbiol.">
        <title>The Global Catalogue of Microorganisms (GCM) 10K type strain sequencing project: providing services to taxonomists for standard genome sequencing and annotation.</title>
        <authorList>
            <consortium name="The Broad Institute Genomics Platform"/>
            <consortium name="The Broad Institute Genome Sequencing Center for Infectious Disease"/>
            <person name="Wu L."/>
            <person name="Ma J."/>
        </authorList>
    </citation>
    <scope>NUCLEOTIDE SEQUENCE [LARGE SCALE GENOMIC DNA]</scope>
    <source>
        <strain evidence="8">KCTC 23314</strain>
    </source>
</reference>
<dbReference type="CDD" id="cd19411">
    <property type="entry name" value="MCP2201-like_sensor"/>
    <property type="match status" value="1"/>
</dbReference>
<dbReference type="EMBL" id="BMYK01000025">
    <property type="protein sequence ID" value="GHC97983.1"/>
    <property type="molecule type" value="Genomic_DNA"/>
</dbReference>
<dbReference type="InterPro" id="IPR003660">
    <property type="entry name" value="HAMP_dom"/>
</dbReference>
<keyword evidence="3" id="KW-0807">Transducer</keyword>
<proteinExistence type="inferred from homology"/>
<evidence type="ECO:0000313" key="8">
    <source>
        <dbReference type="Proteomes" id="UP000626210"/>
    </source>
</evidence>
<gene>
    <name evidence="7" type="primary">tar</name>
    <name evidence="7" type="ORF">GCM10007320_53260</name>
</gene>
<keyword evidence="4" id="KW-0812">Transmembrane</keyword>
<dbReference type="SMART" id="SM00283">
    <property type="entry name" value="MA"/>
    <property type="match status" value="1"/>
</dbReference>
<feature type="domain" description="Methyl-accepting transducer" evidence="5">
    <location>
        <begin position="275"/>
        <end position="504"/>
    </location>
</feature>
<dbReference type="InterPro" id="IPR004090">
    <property type="entry name" value="Chemotax_Me-accpt_rcpt"/>
</dbReference>
<dbReference type="InterPro" id="IPR004089">
    <property type="entry name" value="MCPsignal_dom"/>
</dbReference>
<keyword evidence="4" id="KW-1133">Transmembrane helix</keyword>
<dbReference type="SMART" id="SM00304">
    <property type="entry name" value="HAMP"/>
    <property type="match status" value="1"/>
</dbReference>
<evidence type="ECO:0000313" key="7">
    <source>
        <dbReference type="EMBL" id="GHC97983.1"/>
    </source>
</evidence>
<keyword evidence="1" id="KW-0488">Methylation</keyword>
<feature type="domain" description="HAMP" evidence="6">
    <location>
        <begin position="218"/>
        <end position="270"/>
    </location>
</feature>
<name>A0ABQ3G9Y3_9BURK</name>
<evidence type="ECO:0000256" key="3">
    <source>
        <dbReference type="PROSITE-ProRule" id="PRU00284"/>
    </source>
</evidence>
<sequence>MNDAAPPSSARPVLARRLVAAFCLTLLLCLAGTAIGIQSLQRVDAATQAAVVHSVANERLVADAYRLQAMNAARYKAFALSSEPEVGELLMADIKATRAEYAGLVRQLQSRLAGHADAERLALVLRHGDAFDAAVKELVAARDSGLTERIRTVFAQTFEPAMQAQMASLAGLATLQREAIDATGRDIAALSASARRALLAFGTAALLLGALLAAWLVRSISEPILQAGQTAQRVASLDLREDIAGHGRDEAGRMLQSLAAMQGALRALVGQVRDAAQAVRTGAGEIALGNQDLSERTGMAASSLQQTAASLEHITGRLQQAAAHSQEAQVRARQAAAQAVAGGAAFGRVVQTMAGIEQSSRKVSDVIGVIDGIAFQTNILALNAAVEAARAGESGRGFAVVAAEVRQLANRSAAAAREIKSLIAESMDSVAAGAQLVGRTSEGMAGIVAAIEGVADTLGAIAQDSRAQTEDIAQINTAVSALDQMTQQNAALVEQAAAASEGLRRQAQALAALISRFTLPADPAPAALAYTSSHSLRT</sequence>
<evidence type="ECO:0000259" key="6">
    <source>
        <dbReference type="PROSITE" id="PS50885"/>
    </source>
</evidence>
<protein>
    <submittedName>
        <fullName evidence="7">Methyl-accepting chemotaxis protein</fullName>
    </submittedName>
</protein>
<dbReference type="SUPFAM" id="SSF58104">
    <property type="entry name" value="Methyl-accepting chemotaxis protein (MCP) signaling domain"/>
    <property type="match status" value="1"/>
</dbReference>
<comment type="similarity">
    <text evidence="2">Belongs to the methyl-accepting chemotaxis (MCP) protein family.</text>
</comment>
<dbReference type="Pfam" id="PF00015">
    <property type="entry name" value="MCPsignal"/>
    <property type="match status" value="1"/>
</dbReference>
<dbReference type="Pfam" id="PF00672">
    <property type="entry name" value="HAMP"/>
    <property type="match status" value="1"/>
</dbReference>
<dbReference type="PANTHER" id="PTHR43531">
    <property type="entry name" value="PROTEIN ICFG"/>
    <property type="match status" value="1"/>
</dbReference>
<evidence type="ECO:0000256" key="2">
    <source>
        <dbReference type="ARBA" id="ARBA00029447"/>
    </source>
</evidence>
<dbReference type="Gene3D" id="1.10.287.950">
    <property type="entry name" value="Methyl-accepting chemotaxis protein"/>
    <property type="match status" value="1"/>
</dbReference>
<dbReference type="Proteomes" id="UP000626210">
    <property type="component" value="Unassembled WGS sequence"/>
</dbReference>
<dbReference type="InterPro" id="IPR051310">
    <property type="entry name" value="MCP_chemotaxis"/>
</dbReference>
<evidence type="ECO:0000256" key="4">
    <source>
        <dbReference type="SAM" id="Phobius"/>
    </source>
</evidence>
<evidence type="ECO:0000256" key="1">
    <source>
        <dbReference type="ARBA" id="ARBA00022481"/>
    </source>
</evidence>